<accession>A0ABD2PZH8</accession>
<dbReference type="Gene3D" id="4.10.410.10">
    <property type="entry name" value="Pancreatic trypsin inhibitor Kunitz domain"/>
    <property type="match status" value="2"/>
</dbReference>
<dbReference type="CDD" id="cd22593">
    <property type="entry name" value="Kunitz_conkunitzin"/>
    <property type="match status" value="1"/>
</dbReference>
<protein>
    <recommendedName>
        <fullName evidence="1">BPTI/Kunitz inhibitor domain-containing protein</fullName>
    </recommendedName>
</protein>
<feature type="domain" description="BPTI/Kunitz inhibitor" evidence="1">
    <location>
        <begin position="177"/>
        <end position="228"/>
    </location>
</feature>
<evidence type="ECO:0000313" key="2">
    <source>
        <dbReference type="EMBL" id="KAL3312815.1"/>
    </source>
</evidence>
<dbReference type="PANTHER" id="PTHR46339:SF9">
    <property type="entry name" value="BPTI_KUNITZ INHIBITOR DOMAIN-CONTAINING PROTEIN"/>
    <property type="match status" value="1"/>
</dbReference>
<dbReference type="AlphaFoldDB" id="A0ABD2PZH8"/>
<dbReference type="SMART" id="SM00131">
    <property type="entry name" value="KU"/>
    <property type="match status" value="2"/>
</dbReference>
<dbReference type="EMBL" id="JBJKFK010001540">
    <property type="protein sequence ID" value="KAL3312815.1"/>
    <property type="molecule type" value="Genomic_DNA"/>
</dbReference>
<proteinExistence type="predicted"/>
<evidence type="ECO:0000313" key="3">
    <source>
        <dbReference type="Proteomes" id="UP001626550"/>
    </source>
</evidence>
<evidence type="ECO:0000259" key="1">
    <source>
        <dbReference type="PROSITE" id="PS50279"/>
    </source>
</evidence>
<dbReference type="InterPro" id="IPR002223">
    <property type="entry name" value="Kunitz_BPTI"/>
</dbReference>
<dbReference type="Proteomes" id="UP001626550">
    <property type="component" value="Unassembled WGS sequence"/>
</dbReference>
<feature type="domain" description="BPTI/Kunitz inhibitor" evidence="1">
    <location>
        <begin position="82"/>
        <end position="152"/>
    </location>
</feature>
<dbReference type="PROSITE" id="PS50279">
    <property type="entry name" value="BPTI_KUNITZ_2"/>
    <property type="match status" value="2"/>
</dbReference>
<dbReference type="PANTHER" id="PTHR46339">
    <property type="entry name" value="PROTEIN CBG15282-RELATED"/>
    <property type="match status" value="1"/>
</dbReference>
<sequence>MGDSQSKKSCDSYIWTNKWRYRENANCVMPTLRVQWRQFPDSSSAQSCATDPRSYQKELVFPHEMDYMCTSDDKLEDLSKICYMPHPTSNLNCEEASGTEVEKRYSFNPNSSTCEIVDYRPLCHVAALEMASIPSATSSNIFKTFAACARTCWGLENHTSYYLAPVRDQMQTKKDICSLKPDKGVPLGSKPGKTRWFFNSKECQQLEYRGSRGNANNFESREECLELAFPLTNFKPFL</sequence>
<name>A0ABD2PZH8_9PLAT</name>
<keyword evidence="3" id="KW-1185">Reference proteome</keyword>
<dbReference type="InterPro" id="IPR036880">
    <property type="entry name" value="Kunitz_BPTI_sf"/>
</dbReference>
<comment type="caution">
    <text evidence="2">The sequence shown here is derived from an EMBL/GenBank/DDBJ whole genome shotgun (WGS) entry which is preliminary data.</text>
</comment>
<reference evidence="2 3" key="1">
    <citation type="submission" date="2024-11" db="EMBL/GenBank/DDBJ databases">
        <title>Adaptive evolution of stress response genes in parasites aligns with host niche diversity.</title>
        <authorList>
            <person name="Hahn C."/>
            <person name="Resl P."/>
        </authorList>
    </citation>
    <scope>NUCLEOTIDE SEQUENCE [LARGE SCALE GENOMIC DNA]</scope>
    <source>
        <strain evidence="2">EGGRZ-B1_66</strain>
        <tissue evidence="2">Body</tissue>
    </source>
</reference>
<dbReference type="SUPFAM" id="SSF57362">
    <property type="entry name" value="BPTI-like"/>
    <property type="match status" value="2"/>
</dbReference>
<dbReference type="InterPro" id="IPR053014">
    <property type="entry name" value="Cuticle_assoc_divergent"/>
</dbReference>
<gene>
    <name evidence="2" type="ORF">Ciccas_008588</name>
</gene>
<dbReference type="Pfam" id="PF00014">
    <property type="entry name" value="Kunitz_BPTI"/>
    <property type="match status" value="1"/>
</dbReference>
<organism evidence="2 3">
    <name type="scientific">Cichlidogyrus casuarinus</name>
    <dbReference type="NCBI Taxonomy" id="1844966"/>
    <lineage>
        <taxon>Eukaryota</taxon>
        <taxon>Metazoa</taxon>
        <taxon>Spiralia</taxon>
        <taxon>Lophotrochozoa</taxon>
        <taxon>Platyhelminthes</taxon>
        <taxon>Monogenea</taxon>
        <taxon>Monopisthocotylea</taxon>
        <taxon>Dactylogyridea</taxon>
        <taxon>Ancyrocephalidae</taxon>
        <taxon>Cichlidogyrus</taxon>
    </lineage>
</organism>